<reference evidence="1" key="1">
    <citation type="submission" date="2014-11" db="EMBL/GenBank/DDBJ databases">
        <authorList>
            <person name="Amaro Gonzalez C."/>
        </authorList>
    </citation>
    <scope>NUCLEOTIDE SEQUENCE</scope>
</reference>
<name>A0A0E9V417_ANGAN</name>
<evidence type="ECO:0000313" key="1">
    <source>
        <dbReference type="EMBL" id="JAH72008.1"/>
    </source>
</evidence>
<sequence length="32" mass="3856">MCNLQNMTACRTLQFQNREMKKLSTKDQSFYP</sequence>
<dbReference type="AlphaFoldDB" id="A0A0E9V417"/>
<protein>
    <submittedName>
        <fullName evidence="1">Uncharacterized protein</fullName>
    </submittedName>
</protein>
<reference evidence="1" key="2">
    <citation type="journal article" date="2015" name="Fish Shellfish Immunol.">
        <title>Early steps in the European eel (Anguilla anguilla)-Vibrio vulnificus interaction in the gills: Role of the RtxA13 toxin.</title>
        <authorList>
            <person name="Callol A."/>
            <person name="Pajuelo D."/>
            <person name="Ebbesson L."/>
            <person name="Teles M."/>
            <person name="MacKenzie S."/>
            <person name="Amaro C."/>
        </authorList>
    </citation>
    <scope>NUCLEOTIDE SEQUENCE</scope>
</reference>
<organism evidence="1">
    <name type="scientific">Anguilla anguilla</name>
    <name type="common">European freshwater eel</name>
    <name type="synonym">Muraena anguilla</name>
    <dbReference type="NCBI Taxonomy" id="7936"/>
    <lineage>
        <taxon>Eukaryota</taxon>
        <taxon>Metazoa</taxon>
        <taxon>Chordata</taxon>
        <taxon>Craniata</taxon>
        <taxon>Vertebrata</taxon>
        <taxon>Euteleostomi</taxon>
        <taxon>Actinopterygii</taxon>
        <taxon>Neopterygii</taxon>
        <taxon>Teleostei</taxon>
        <taxon>Anguilliformes</taxon>
        <taxon>Anguillidae</taxon>
        <taxon>Anguilla</taxon>
    </lineage>
</organism>
<dbReference type="EMBL" id="GBXM01036569">
    <property type="protein sequence ID" value="JAH72008.1"/>
    <property type="molecule type" value="Transcribed_RNA"/>
</dbReference>
<proteinExistence type="predicted"/>
<accession>A0A0E9V417</accession>